<feature type="compositionally biased region" description="Polar residues" evidence="5">
    <location>
        <begin position="28"/>
        <end position="43"/>
    </location>
</feature>
<evidence type="ECO:0000256" key="1">
    <source>
        <dbReference type="ARBA" id="ARBA00004141"/>
    </source>
</evidence>
<dbReference type="PROSITE" id="PS50850">
    <property type="entry name" value="MFS"/>
    <property type="match status" value="1"/>
</dbReference>
<feature type="transmembrane region" description="Helical" evidence="6">
    <location>
        <begin position="174"/>
        <end position="196"/>
    </location>
</feature>
<feature type="region of interest" description="Disordered" evidence="5">
    <location>
        <begin position="1"/>
        <end position="49"/>
    </location>
</feature>
<evidence type="ECO:0000313" key="8">
    <source>
        <dbReference type="EMBL" id="TFY72790.1"/>
    </source>
</evidence>
<dbReference type="OrthoDB" id="6770063at2759"/>
<dbReference type="AlphaFoldDB" id="A0A4Y9ZF36"/>
<dbReference type="InterPro" id="IPR020846">
    <property type="entry name" value="MFS_dom"/>
</dbReference>
<feature type="transmembrane region" description="Helical" evidence="6">
    <location>
        <begin position="318"/>
        <end position="337"/>
    </location>
</feature>
<feature type="transmembrane region" description="Helical" evidence="6">
    <location>
        <begin position="149"/>
        <end position="168"/>
    </location>
</feature>
<evidence type="ECO:0000256" key="2">
    <source>
        <dbReference type="ARBA" id="ARBA00022692"/>
    </source>
</evidence>
<dbReference type="Proteomes" id="UP000298327">
    <property type="component" value="Unassembled WGS sequence"/>
</dbReference>
<dbReference type="InterPro" id="IPR036259">
    <property type="entry name" value="MFS_trans_sf"/>
</dbReference>
<evidence type="ECO:0000256" key="4">
    <source>
        <dbReference type="ARBA" id="ARBA00023136"/>
    </source>
</evidence>
<keyword evidence="9" id="KW-1185">Reference proteome</keyword>
<sequence>MEGGDHDHAQAPARMSSSSDGSANTSSHQASTINAENVKTNPSPIVAEMPTPKDIDELVVDWDGPDDPAFPKNWTKSRKWRAAITVATFTFISPVTSSIGAPGRIQISEQFHITNSSVVAMTTSVFVLAYAFGPFVLAPLCEIYGRSRVIQGANAFFLAWNIACGFAQNTGQLIGFRFLAGLGGSAPLAIGGGVLSDCFRPEERGRAVSLYSLAPVLGPVLGPVAGAWIVDQSTWRWTFWATSAADAVILAVSFLTFEETYAPVLLSRKARHIVKNWDPEKAHPKVVRTPFRTEHGDLRKMVTTALVRPFQFLRHEPIIQLFGIYMAFLYATTYLILTTLPDIYQRTYHERVGIAGLHYLALGLGMILTAQLTARGLDRFLMYFTKKNGGVMKPEFRLPCSVPGTIALPIGLLIVGWGSQEHAPWIVPDIGLAFVGCGLVSNFICIQSYIVDCYRIYSASALAAVSCLRCLCAFGFPLFAPAMYKALGFGKGDTILAAAAIAIGCPAPWIFWFYGERIRKMSRFSPTLVEIRN</sequence>
<name>A0A4Y9ZF36_9AGAM</name>
<accession>A0A4Y9ZF36</accession>
<gene>
    <name evidence="8" type="ORF">EVG20_g202</name>
</gene>
<keyword evidence="2 6" id="KW-0812">Transmembrane</keyword>
<feature type="transmembrane region" description="Helical" evidence="6">
    <location>
        <begin position="430"/>
        <end position="450"/>
    </location>
</feature>
<dbReference type="GO" id="GO:0022857">
    <property type="term" value="F:transmembrane transporter activity"/>
    <property type="evidence" value="ECO:0007669"/>
    <property type="project" value="InterPro"/>
</dbReference>
<dbReference type="Gene3D" id="1.20.1250.20">
    <property type="entry name" value="MFS general substrate transporter like domains"/>
    <property type="match status" value="1"/>
</dbReference>
<dbReference type="EMBL" id="SEOQ01000005">
    <property type="protein sequence ID" value="TFY72790.1"/>
    <property type="molecule type" value="Genomic_DNA"/>
</dbReference>
<dbReference type="GO" id="GO:0016020">
    <property type="term" value="C:membrane"/>
    <property type="evidence" value="ECO:0007669"/>
    <property type="project" value="UniProtKB-SubCell"/>
</dbReference>
<feature type="domain" description="Major facilitator superfamily (MFS) profile" evidence="7">
    <location>
        <begin position="82"/>
        <end position="533"/>
    </location>
</feature>
<dbReference type="Pfam" id="PF07690">
    <property type="entry name" value="MFS_1"/>
    <property type="match status" value="1"/>
</dbReference>
<keyword evidence="3 6" id="KW-1133">Transmembrane helix</keyword>
<dbReference type="InterPro" id="IPR011701">
    <property type="entry name" value="MFS"/>
</dbReference>
<evidence type="ECO:0000259" key="7">
    <source>
        <dbReference type="PROSITE" id="PS50850"/>
    </source>
</evidence>
<feature type="transmembrane region" description="Helical" evidence="6">
    <location>
        <begin position="357"/>
        <end position="377"/>
    </location>
</feature>
<dbReference type="SUPFAM" id="SSF103473">
    <property type="entry name" value="MFS general substrate transporter"/>
    <property type="match status" value="1"/>
</dbReference>
<dbReference type="PANTHER" id="PTHR23502">
    <property type="entry name" value="MAJOR FACILITATOR SUPERFAMILY"/>
    <property type="match status" value="1"/>
</dbReference>
<feature type="transmembrane region" description="Helical" evidence="6">
    <location>
        <begin position="495"/>
        <end position="514"/>
    </location>
</feature>
<dbReference type="CDD" id="cd17323">
    <property type="entry name" value="MFS_Tpo1_MDR_like"/>
    <property type="match status" value="1"/>
</dbReference>
<keyword evidence="4 6" id="KW-0472">Membrane</keyword>
<reference evidence="8 9" key="1">
    <citation type="submission" date="2019-02" db="EMBL/GenBank/DDBJ databases">
        <title>Genome sequencing of the rare red list fungi Dentipellis fragilis.</title>
        <authorList>
            <person name="Buettner E."/>
            <person name="Kellner H."/>
        </authorList>
    </citation>
    <scope>NUCLEOTIDE SEQUENCE [LARGE SCALE GENOMIC DNA]</scope>
    <source>
        <strain evidence="8 9">DSM 105465</strain>
    </source>
</reference>
<comment type="subcellular location">
    <subcellularLocation>
        <location evidence="1">Membrane</location>
        <topology evidence="1">Multi-pass membrane protein</topology>
    </subcellularLocation>
</comment>
<dbReference type="FunFam" id="1.20.1250.20:FF:000011">
    <property type="entry name" value="MFS multidrug transporter, putative"/>
    <property type="match status" value="1"/>
</dbReference>
<feature type="transmembrane region" description="Helical" evidence="6">
    <location>
        <begin position="235"/>
        <end position="257"/>
    </location>
</feature>
<protein>
    <recommendedName>
        <fullName evidence="7">Major facilitator superfamily (MFS) profile domain-containing protein</fullName>
    </recommendedName>
</protein>
<evidence type="ECO:0000313" key="9">
    <source>
        <dbReference type="Proteomes" id="UP000298327"/>
    </source>
</evidence>
<proteinExistence type="predicted"/>
<dbReference type="STRING" id="205917.A0A4Y9ZF36"/>
<feature type="compositionally biased region" description="Low complexity" evidence="5">
    <location>
        <begin position="16"/>
        <end position="27"/>
    </location>
</feature>
<feature type="transmembrane region" description="Helical" evidence="6">
    <location>
        <begin position="113"/>
        <end position="137"/>
    </location>
</feature>
<comment type="caution">
    <text evidence="8">The sequence shown here is derived from an EMBL/GenBank/DDBJ whole genome shotgun (WGS) entry which is preliminary data.</text>
</comment>
<dbReference type="PANTHER" id="PTHR23502:SF60">
    <property type="entry name" value="MAJOR FACILITATOR SUPERFAMILY (MFS) PROFILE DOMAIN-CONTAINING PROTEIN-RELATED"/>
    <property type="match status" value="1"/>
</dbReference>
<evidence type="ECO:0000256" key="3">
    <source>
        <dbReference type="ARBA" id="ARBA00022989"/>
    </source>
</evidence>
<evidence type="ECO:0000256" key="6">
    <source>
        <dbReference type="SAM" id="Phobius"/>
    </source>
</evidence>
<organism evidence="8 9">
    <name type="scientific">Dentipellis fragilis</name>
    <dbReference type="NCBI Taxonomy" id="205917"/>
    <lineage>
        <taxon>Eukaryota</taxon>
        <taxon>Fungi</taxon>
        <taxon>Dikarya</taxon>
        <taxon>Basidiomycota</taxon>
        <taxon>Agaricomycotina</taxon>
        <taxon>Agaricomycetes</taxon>
        <taxon>Russulales</taxon>
        <taxon>Hericiaceae</taxon>
        <taxon>Dentipellis</taxon>
    </lineage>
</organism>
<feature type="transmembrane region" description="Helical" evidence="6">
    <location>
        <begin position="208"/>
        <end position="229"/>
    </location>
</feature>
<feature type="transmembrane region" description="Helical" evidence="6">
    <location>
        <begin position="462"/>
        <end position="483"/>
    </location>
</feature>
<evidence type="ECO:0000256" key="5">
    <source>
        <dbReference type="SAM" id="MobiDB-lite"/>
    </source>
</evidence>
<feature type="transmembrane region" description="Helical" evidence="6">
    <location>
        <begin position="82"/>
        <end position="101"/>
    </location>
</feature>
<feature type="transmembrane region" description="Helical" evidence="6">
    <location>
        <begin position="398"/>
        <end position="418"/>
    </location>
</feature>